<dbReference type="GeneID" id="108254551"/>
<feature type="compositionally biased region" description="Low complexity" evidence="2">
    <location>
        <begin position="312"/>
        <end position="327"/>
    </location>
</feature>
<dbReference type="AlphaFoldDB" id="A0A1S4ES87"/>
<evidence type="ECO:0000256" key="2">
    <source>
        <dbReference type="SAM" id="MobiDB-lite"/>
    </source>
</evidence>
<keyword evidence="5" id="KW-1185">Reference proteome</keyword>
<keyword evidence="1" id="KW-0479">Metal-binding</keyword>
<evidence type="ECO:0000313" key="5">
    <source>
        <dbReference type="Proteomes" id="UP000079169"/>
    </source>
</evidence>
<feature type="compositionally biased region" description="Low complexity" evidence="2">
    <location>
        <begin position="126"/>
        <end position="140"/>
    </location>
</feature>
<dbReference type="GO" id="GO:0046872">
    <property type="term" value="F:metal ion binding"/>
    <property type="evidence" value="ECO:0007669"/>
    <property type="project" value="UniProtKB-KW"/>
</dbReference>
<dbReference type="Gene3D" id="1.10.238.220">
    <property type="match status" value="1"/>
</dbReference>
<feature type="region of interest" description="Disordered" evidence="2">
    <location>
        <begin position="126"/>
        <end position="165"/>
    </location>
</feature>
<dbReference type="PANTHER" id="PTHR14095">
    <property type="entry name" value="PHOSPHATASE 2A REGULATORY SUBUNIT-RELATED"/>
    <property type="match status" value="1"/>
</dbReference>
<dbReference type="GO" id="GO:0019888">
    <property type="term" value="F:protein phosphatase regulator activity"/>
    <property type="evidence" value="ECO:0007669"/>
    <property type="project" value="TreeGrafter"/>
</dbReference>
<dbReference type="STRING" id="121845.A0A1S4ES87"/>
<dbReference type="InterPro" id="IPR041534">
    <property type="entry name" value="EF-hand_13"/>
</dbReference>
<feature type="compositionally biased region" description="Polar residues" evidence="2">
    <location>
        <begin position="141"/>
        <end position="165"/>
    </location>
</feature>
<proteinExistence type="predicted"/>
<dbReference type="Pfam" id="PF21161">
    <property type="entry name" value="P2R3B_EF-hand"/>
    <property type="match status" value="1"/>
</dbReference>
<dbReference type="RefSeq" id="XP_017305060.2">
    <property type="nucleotide sequence ID" value="XM_017449571.2"/>
</dbReference>
<dbReference type="GO" id="GO:0000159">
    <property type="term" value="C:protein phosphatase type 2A complex"/>
    <property type="evidence" value="ECO:0007669"/>
    <property type="project" value="TreeGrafter"/>
</dbReference>
<reference evidence="6" key="1">
    <citation type="submission" date="2025-08" db="UniProtKB">
        <authorList>
            <consortium name="RefSeq"/>
        </authorList>
    </citation>
    <scope>IDENTIFICATION</scope>
</reference>
<dbReference type="InterPro" id="IPR048855">
    <property type="entry name" value="P2R3A_B_D_EF-hand"/>
</dbReference>
<feature type="domain" description="PP2A regulatory subunit B'' EF-hand" evidence="3">
    <location>
        <begin position="554"/>
        <end position="596"/>
    </location>
</feature>
<feature type="compositionally biased region" description="Polar residues" evidence="2">
    <location>
        <begin position="60"/>
        <end position="84"/>
    </location>
</feature>
<dbReference type="Gene3D" id="1.10.238.230">
    <property type="match status" value="1"/>
</dbReference>
<evidence type="ECO:0000259" key="4">
    <source>
        <dbReference type="Pfam" id="PF21161"/>
    </source>
</evidence>
<sequence>MELLSTTPNNNLEQLVSKFVSEDKARLARQQKIYSPKPFTSTIQYALQKFEKKSGIPNAAPSNFISSPLKSQQNSTSPNHNSSDIEPEYPNEYNFGNSTWPLKHQQHLMNSASDCVDNSSPAILSTSNTQSTISSSPTSTNKYYTLPNNLSNASSDNKLKPSQSKEIPITIVHEGSGTKVNTKPAIISPKPVLDASLYSNSNAPSRRNVSINSSPNSASQRTNPSVNKLSQNKEFKTSMEYLDEVTREEERLINALKTGIVIENNSEGSASGSGPQALIGKSNRMGGPRVDPSGTPTASNVNNIPINRLDTNARSNSVSSVTRTSRTMDTASRRASDSSLGSRTALNAAGTSSSLLSSPIRPFLTRGSVAERVLLFEKCPTELILEKRPKRNSLSGDVHSRIQTYAKDGCSPYGADRNGGPPPHTTLQRHTKANRNQLIPRFHYPFGKPCSQTDLDKILEQVRSVFLGLNKQQATKQDFGAVTKACDLPLYWKAPLFTACGGDKLGYVELNSFLEYLKDLFSTCHDAASKFMRIVSRSGASQGPGSPYLSTPTPGGPYLSAPDLMGLVQDVVDTHPGLTFLHQATEFHSRYVHTVSNHEKSTFLRNSLLSSQTFPTGFPD</sequence>
<name>A0A1S4ES87_DIACI</name>
<dbReference type="PaxDb" id="121845-A0A1S4ES87"/>
<dbReference type="KEGG" id="dci:108254551"/>
<dbReference type="FunFam" id="1.10.238.230:FF:000001">
    <property type="entry name" value="Serine/threonine-protein phosphatase 2A regulatory subunit B'' subunit beta"/>
    <property type="match status" value="1"/>
</dbReference>
<dbReference type="PANTHER" id="PTHR14095:SF0">
    <property type="entry name" value="MIP22305P"/>
    <property type="match status" value="1"/>
</dbReference>
<feature type="compositionally biased region" description="Polar residues" evidence="2">
    <location>
        <begin position="198"/>
        <end position="230"/>
    </location>
</feature>
<dbReference type="Pfam" id="PF17958">
    <property type="entry name" value="EF-hand_13"/>
    <property type="match status" value="1"/>
</dbReference>
<gene>
    <name evidence="6" type="primary">LOC108254551</name>
</gene>
<feature type="compositionally biased region" description="Polar residues" evidence="2">
    <location>
        <begin position="294"/>
        <end position="305"/>
    </location>
</feature>
<dbReference type="Proteomes" id="UP000079169">
    <property type="component" value="Unplaced"/>
</dbReference>
<feature type="compositionally biased region" description="Polar residues" evidence="2">
    <location>
        <begin position="337"/>
        <end position="350"/>
    </location>
</feature>
<evidence type="ECO:0000259" key="3">
    <source>
        <dbReference type="Pfam" id="PF17958"/>
    </source>
</evidence>
<feature type="region of interest" description="Disordered" evidence="2">
    <location>
        <begin position="58"/>
        <end position="92"/>
    </location>
</feature>
<accession>A0A1S4ES87</accession>
<evidence type="ECO:0000256" key="1">
    <source>
        <dbReference type="ARBA" id="ARBA00022723"/>
    </source>
</evidence>
<feature type="region of interest" description="Disordered" evidence="2">
    <location>
        <begin position="283"/>
        <end position="350"/>
    </location>
</feature>
<organism evidence="5 6">
    <name type="scientific">Diaphorina citri</name>
    <name type="common">Asian citrus psyllid</name>
    <dbReference type="NCBI Taxonomy" id="121845"/>
    <lineage>
        <taxon>Eukaryota</taxon>
        <taxon>Metazoa</taxon>
        <taxon>Ecdysozoa</taxon>
        <taxon>Arthropoda</taxon>
        <taxon>Hexapoda</taxon>
        <taxon>Insecta</taxon>
        <taxon>Pterygota</taxon>
        <taxon>Neoptera</taxon>
        <taxon>Paraneoptera</taxon>
        <taxon>Hemiptera</taxon>
        <taxon>Sternorrhyncha</taxon>
        <taxon>Psylloidea</taxon>
        <taxon>Psyllidae</taxon>
        <taxon>Diaphorininae</taxon>
        <taxon>Diaphorina</taxon>
    </lineage>
</organism>
<evidence type="ECO:0000313" key="6">
    <source>
        <dbReference type="RefSeq" id="XP_017305060.2"/>
    </source>
</evidence>
<feature type="domain" description="Serine/threonine-protein phosphatase 2A regulatory subunit B'' subunit alpha/beta/delta EF-hand" evidence="4">
    <location>
        <begin position="462"/>
        <end position="518"/>
    </location>
</feature>
<protein>
    <submittedName>
        <fullName evidence="6">Uncharacterized protein LOC108254551</fullName>
    </submittedName>
</protein>
<feature type="region of interest" description="Disordered" evidence="2">
    <location>
        <begin position="198"/>
        <end position="232"/>
    </location>
</feature>